<dbReference type="RefSeq" id="WP_036868491.1">
    <property type="nucleotide sequence ID" value="NZ_JRNJ01000022.1"/>
</dbReference>
<dbReference type="EMBL" id="JRNJ01000022">
    <property type="protein sequence ID" value="KGF29936.1"/>
    <property type="molecule type" value="Genomic_DNA"/>
</dbReference>
<evidence type="ECO:0000313" key="2">
    <source>
        <dbReference type="Proteomes" id="UP000029533"/>
    </source>
</evidence>
<accession>A0AAW3FIF0</accession>
<organism evidence="1 2">
    <name type="scientific">Prevotella histicola JCM 15637 = DNF00424</name>
    <dbReference type="NCBI Taxonomy" id="1236504"/>
    <lineage>
        <taxon>Bacteria</taxon>
        <taxon>Pseudomonadati</taxon>
        <taxon>Bacteroidota</taxon>
        <taxon>Bacteroidia</taxon>
        <taxon>Bacteroidales</taxon>
        <taxon>Prevotellaceae</taxon>
        <taxon>Prevotella</taxon>
    </lineage>
</organism>
<reference evidence="1 2" key="1">
    <citation type="submission" date="2014-07" db="EMBL/GenBank/DDBJ databases">
        <authorList>
            <person name="McCorrison J."/>
            <person name="Sanka R."/>
            <person name="Torralba M."/>
            <person name="Gillis M."/>
            <person name="Haft D.H."/>
            <person name="Methe B."/>
            <person name="Sutton G."/>
            <person name="Nelson K.E."/>
        </authorList>
    </citation>
    <scope>NUCLEOTIDE SEQUENCE [LARGE SCALE GENOMIC DNA]</scope>
    <source>
        <strain evidence="1 2">DNF00424</strain>
    </source>
</reference>
<evidence type="ECO:0000313" key="1">
    <source>
        <dbReference type="EMBL" id="KGF29936.1"/>
    </source>
</evidence>
<dbReference type="AlphaFoldDB" id="A0AAW3FIF0"/>
<protein>
    <submittedName>
        <fullName evidence="1">Uncharacterized protein</fullName>
    </submittedName>
</protein>
<comment type="caution">
    <text evidence="1">The sequence shown here is derived from an EMBL/GenBank/DDBJ whole genome shotgun (WGS) entry which is preliminary data.</text>
</comment>
<name>A0AAW3FIF0_9BACT</name>
<dbReference type="Proteomes" id="UP000029533">
    <property type="component" value="Unassembled WGS sequence"/>
</dbReference>
<proteinExistence type="predicted"/>
<sequence length="114" mass="13087">MNSKITPVCMAEEYWANSQLSVVRHFGEIDFNGHHYIIVNKEGISVLELSDPKSKHYAKDGMAIPAGEPCDLILADFQPYYRSLGRDAFLEVLKEKPSTDLKTLKRIYKEKIRK</sequence>
<gene>
    <name evidence="1" type="ORF">HMPREF2132_01805</name>
</gene>